<dbReference type="InterPro" id="IPR013320">
    <property type="entry name" value="ConA-like_dom_sf"/>
</dbReference>
<dbReference type="AlphaFoldDB" id="A0A401QK86"/>
<gene>
    <name evidence="2" type="ORF">scyTo_0026415</name>
</gene>
<reference evidence="2 3" key="1">
    <citation type="journal article" date="2018" name="Nat. Ecol. Evol.">
        <title>Shark genomes provide insights into elasmobranch evolution and the origin of vertebrates.</title>
        <authorList>
            <person name="Hara Y"/>
            <person name="Yamaguchi K"/>
            <person name="Onimaru K"/>
            <person name="Kadota M"/>
            <person name="Koyanagi M"/>
            <person name="Keeley SD"/>
            <person name="Tatsumi K"/>
            <person name="Tanaka K"/>
            <person name="Motone F"/>
            <person name="Kageyama Y"/>
            <person name="Nozu R"/>
            <person name="Adachi N"/>
            <person name="Nishimura O"/>
            <person name="Nakagawa R"/>
            <person name="Tanegashima C"/>
            <person name="Kiyatake I"/>
            <person name="Matsumoto R"/>
            <person name="Murakumo K"/>
            <person name="Nishida K"/>
            <person name="Terakita A"/>
            <person name="Kuratani S"/>
            <person name="Sato K"/>
            <person name="Hyodo S Kuraku.S."/>
        </authorList>
    </citation>
    <scope>NUCLEOTIDE SEQUENCE [LARGE SCALE GENOMIC DNA]</scope>
</reference>
<name>A0A401QK86_SCYTO</name>
<sequence>RSWYLTLLGSNERLREVAHLVLALGQTADPGNLCLTFRHKLSGDSAGKIQVFVKRNGNYGHILWERNRGHGWRTSRFTLKGPGLQNVSIENAT</sequence>
<dbReference type="Pfam" id="PF00629">
    <property type="entry name" value="MAM"/>
    <property type="match status" value="1"/>
</dbReference>
<evidence type="ECO:0000313" key="2">
    <source>
        <dbReference type="EMBL" id="GCB85774.1"/>
    </source>
</evidence>
<feature type="domain" description="MAM" evidence="1">
    <location>
        <begin position="3"/>
        <end position="81"/>
    </location>
</feature>
<proteinExistence type="predicted"/>
<evidence type="ECO:0000259" key="1">
    <source>
        <dbReference type="Pfam" id="PF00629"/>
    </source>
</evidence>
<feature type="non-terminal residue" evidence="2">
    <location>
        <position position="1"/>
    </location>
</feature>
<comment type="caution">
    <text evidence="2">The sequence shown here is derived from an EMBL/GenBank/DDBJ whole genome shotgun (WGS) entry which is preliminary data.</text>
</comment>
<dbReference type="Proteomes" id="UP000288216">
    <property type="component" value="Unassembled WGS sequence"/>
</dbReference>
<dbReference type="Gene3D" id="2.60.120.200">
    <property type="match status" value="1"/>
</dbReference>
<dbReference type="EMBL" id="BFAA01193543">
    <property type="protein sequence ID" value="GCB85774.1"/>
    <property type="molecule type" value="Genomic_DNA"/>
</dbReference>
<dbReference type="InterPro" id="IPR000998">
    <property type="entry name" value="MAM_dom"/>
</dbReference>
<dbReference type="SUPFAM" id="SSF49899">
    <property type="entry name" value="Concanavalin A-like lectins/glucanases"/>
    <property type="match status" value="1"/>
</dbReference>
<protein>
    <recommendedName>
        <fullName evidence="1">MAM domain-containing protein</fullName>
    </recommendedName>
</protein>
<organism evidence="2 3">
    <name type="scientific">Scyliorhinus torazame</name>
    <name type="common">Cloudy catshark</name>
    <name type="synonym">Catulus torazame</name>
    <dbReference type="NCBI Taxonomy" id="75743"/>
    <lineage>
        <taxon>Eukaryota</taxon>
        <taxon>Metazoa</taxon>
        <taxon>Chordata</taxon>
        <taxon>Craniata</taxon>
        <taxon>Vertebrata</taxon>
        <taxon>Chondrichthyes</taxon>
        <taxon>Elasmobranchii</taxon>
        <taxon>Galeomorphii</taxon>
        <taxon>Galeoidea</taxon>
        <taxon>Carcharhiniformes</taxon>
        <taxon>Scyliorhinidae</taxon>
        <taxon>Scyliorhinus</taxon>
    </lineage>
</organism>
<accession>A0A401QK86</accession>
<keyword evidence="3" id="KW-1185">Reference proteome</keyword>
<evidence type="ECO:0000313" key="3">
    <source>
        <dbReference type="Proteomes" id="UP000288216"/>
    </source>
</evidence>
<dbReference type="STRING" id="75743.A0A401QK86"/>
<dbReference type="OrthoDB" id="10060424at2759"/>
<dbReference type="GO" id="GO:0016020">
    <property type="term" value="C:membrane"/>
    <property type="evidence" value="ECO:0007669"/>
    <property type="project" value="InterPro"/>
</dbReference>